<reference evidence="1 2" key="1">
    <citation type="submission" date="2018-08" db="EMBL/GenBank/DDBJ databases">
        <title>A genome reference for cultivated species of the human gut microbiota.</title>
        <authorList>
            <person name="Zou Y."/>
            <person name="Xue W."/>
            <person name="Luo G."/>
        </authorList>
    </citation>
    <scope>NUCLEOTIDE SEQUENCE [LARGE SCALE GENOMIC DNA]</scope>
    <source>
        <strain evidence="1 2">AF26-4BH</strain>
    </source>
</reference>
<proteinExistence type="predicted"/>
<evidence type="ECO:0000313" key="2">
    <source>
        <dbReference type="Proteomes" id="UP000261166"/>
    </source>
</evidence>
<accession>A0A3E3IM22</accession>
<protein>
    <submittedName>
        <fullName evidence="1">Uncharacterized protein</fullName>
    </submittedName>
</protein>
<evidence type="ECO:0000313" key="1">
    <source>
        <dbReference type="EMBL" id="RGE68083.1"/>
    </source>
</evidence>
<dbReference type="RefSeq" id="WP_117531335.1">
    <property type="nucleotide sequence ID" value="NZ_JBKXRP010000034.1"/>
</dbReference>
<dbReference type="AlphaFoldDB" id="A0A3E3IM22"/>
<dbReference type="EMBL" id="QVLU01000021">
    <property type="protein sequence ID" value="RGE68083.1"/>
    <property type="molecule type" value="Genomic_DNA"/>
</dbReference>
<organism evidence="1 2">
    <name type="scientific">Eisenbergiella massiliensis</name>
    <dbReference type="NCBI Taxonomy" id="1720294"/>
    <lineage>
        <taxon>Bacteria</taxon>
        <taxon>Bacillati</taxon>
        <taxon>Bacillota</taxon>
        <taxon>Clostridia</taxon>
        <taxon>Lachnospirales</taxon>
        <taxon>Lachnospiraceae</taxon>
        <taxon>Eisenbergiella</taxon>
    </lineage>
</organism>
<name>A0A3E3IM22_9FIRM</name>
<comment type="caution">
    <text evidence="1">The sequence shown here is derived from an EMBL/GenBank/DDBJ whole genome shotgun (WGS) entry which is preliminary data.</text>
</comment>
<dbReference type="Proteomes" id="UP000261166">
    <property type="component" value="Unassembled WGS sequence"/>
</dbReference>
<dbReference type="Gene3D" id="2.60.520.10">
    <property type="entry name" value="Phage fibre proteins"/>
    <property type="match status" value="1"/>
</dbReference>
<gene>
    <name evidence="1" type="ORF">DWY69_20835</name>
</gene>
<sequence length="239" mass="27154">MIRGITFAEQLNTSADFAHFQNTFLNKANGVTKGCGISTAENNVYVQKGYFVVCGRWVQVVGVETIPSPSVISGQVYCKVVFEVDLTKTNTPSDFKQGYFRVLLDEKGYPAVTQEDLDNGGMLYQMPWCQYIKRVDGISSFRDLREIIKIETLWNAITEQNEKYKHEFDQFFAEQEAEVKKMISDLEKEGYSRIVVTEENIPVSERTANTFYFIVNDKAITPGTTEIKASPTVGYRLLN</sequence>